<dbReference type="PANTHER" id="PTHR30023">
    <property type="entry name" value="D-ALANYL-D-ALANINE CARBOXYPEPTIDASE"/>
    <property type="match status" value="1"/>
</dbReference>
<dbReference type="NCBIfam" id="TIGR00666">
    <property type="entry name" value="PBP4"/>
    <property type="match status" value="1"/>
</dbReference>
<protein>
    <submittedName>
        <fullName evidence="4">D-alanyl-D-alanine carboxypeptidase/D-alanyl-D-alanine-endopeptidase</fullName>
        <ecNumber evidence="4">3.4.16.4</ecNumber>
    </submittedName>
</protein>
<dbReference type="GO" id="GO:0009002">
    <property type="term" value="F:serine-type D-Ala-D-Ala carboxypeptidase activity"/>
    <property type="evidence" value="ECO:0007669"/>
    <property type="project" value="UniProtKB-EC"/>
</dbReference>
<dbReference type="Gene3D" id="3.50.80.20">
    <property type="entry name" value="D-Ala-D-Ala carboxypeptidase C, peptidase S13"/>
    <property type="match status" value="1"/>
</dbReference>
<keyword evidence="3" id="KW-0732">Signal</keyword>
<feature type="signal peptide" evidence="3">
    <location>
        <begin position="1"/>
        <end position="30"/>
    </location>
</feature>
<organism evidence="4 5">
    <name type="scientific">Candidatus Methylophosphatis roskildensis</name>
    <dbReference type="NCBI Taxonomy" id="2899263"/>
    <lineage>
        <taxon>Bacteria</taxon>
        <taxon>Pseudomonadati</taxon>
        <taxon>Pseudomonadota</taxon>
        <taxon>Betaproteobacteria</taxon>
        <taxon>Nitrosomonadales</taxon>
        <taxon>Sterolibacteriaceae</taxon>
        <taxon>Candidatus Methylophosphatis</taxon>
    </lineage>
</organism>
<comment type="similarity">
    <text evidence="1">Belongs to the peptidase S13 family.</text>
</comment>
<evidence type="ECO:0000313" key="5">
    <source>
        <dbReference type="Proteomes" id="UP000807785"/>
    </source>
</evidence>
<keyword evidence="4" id="KW-0645">Protease</keyword>
<dbReference type="SUPFAM" id="SSF56601">
    <property type="entry name" value="beta-lactamase/transpeptidase-like"/>
    <property type="match status" value="1"/>
</dbReference>
<dbReference type="Gene3D" id="3.40.710.10">
    <property type="entry name" value="DD-peptidase/beta-lactamase superfamily"/>
    <property type="match status" value="2"/>
</dbReference>
<evidence type="ECO:0000313" key="4">
    <source>
        <dbReference type="EMBL" id="MBK6974555.1"/>
    </source>
</evidence>
<name>A0A9D7E832_9PROT</name>
<comment type="caution">
    <text evidence="4">The sequence shown here is derived from an EMBL/GenBank/DDBJ whole genome shotgun (WGS) entry which is preliminary data.</text>
</comment>
<gene>
    <name evidence="4" type="primary">dacB</name>
    <name evidence="4" type="ORF">IPH26_16960</name>
</gene>
<evidence type="ECO:0000256" key="1">
    <source>
        <dbReference type="ARBA" id="ARBA00006096"/>
    </source>
</evidence>
<dbReference type="AlphaFoldDB" id="A0A9D7E832"/>
<keyword evidence="4" id="KW-0121">Carboxypeptidase</keyword>
<evidence type="ECO:0000256" key="3">
    <source>
        <dbReference type="SAM" id="SignalP"/>
    </source>
</evidence>
<dbReference type="Proteomes" id="UP000807785">
    <property type="component" value="Unassembled WGS sequence"/>
</dbReference>
<keyword evidence="2 4" id="KW-0378">Hydrolase</keyword>
<sequence length="495" mass="52887">MSPTAGPRKRALLFVVAALLSGLGAMPACAQDSMPMPDWFARELGRLQIPADAVSLYARDLPSGAEILSHNAQTALRPASTIKLVTTLLALEVLADEPVFRTDFHLLGRGRRALRNGQLDGDLLVRGAGDPTLDSAKLEAVARRLVKRGVRVIDGDIVLDTSNQAAAPNDDPRFFAEIEAPFSAPPSPFTVNGKAVTLVVKPAARGEGISVTLEPDLPSVKLESSLGFSRRECGSAREAITLDVQGSAEQATVRVSGIYPLACGEYRRSISVLSAERYFADAFLLAYEKAGGFVSGSVRSDPRRRVSARMRPFETIASSPLPDIVREVNKQSNNLWAQQLFLRVGTQLAHKPVESTVASTSVDTWMRENLPQALPVTMETGAGLSANERISARGLVELLDHAARAKYAEVFFDSLSIVGVDGTAAARMRDTPVAGNARVKTGTVSDARGLAGRLQSAGGSTVLFAILINHPRAGLATGLIDRLTERLQAGLTQHR</sequence>
<dbReference type="PRINTS" id="PR00922">
    <property type="entry name" value="DADACBPTASE3"/>
</dbReference>
<dbReference type="InterPro" id="IPR012338">
    <property type="entry name" value="Beta-lactam/transpept-like"/>
</dbReference>
<dbReference type="GO" id="GO:0006508">
    <property type="term" value="P:proteolysis"/>
    <property type="evidence" value="ECO:0007669"/>
    <property type="project" value="InterPro"/>
</dbReference>
<dbReference type="EC" id="3.4.16.4" evidence="4"/>
<evidence type="ECO:0000256" key="2">
    <source>
        <dbReference type="ARBA" id="ARBA00022801"/>
    </source>
</evidence>
<dbReference type="InterPro" id="IPR000667">
    <property type="entry name" value="Peptidase_S13"/>
</dbReference>
<feature type="chain" id="PRO_5039194661" evidence="3">
    <location>
        <begin position="31"/>
        <end position="495"/>
    </location>
</feature>
<dbReference type="EMBL" id="JADJEV010000004">
    <property type="protein sequence ID" value="MBK6974555.1"/>
    <property type="molecule type" value="Genomic_DNA"/>
</dbReference>
<dbReference type="PANTHER" id="PTHR30023:SF0">
    <property type="entry name" value="PENICILLIN-SENSITIVE CARBOXYPEPTIDASE A"/>
    <property type="match status" value="1"/>
</dbReference>
<dbReference type="GO" id="GO:0000270">
    <property type="term" value="P:peptidoglycan metabolic process"/>
    <property type="evidence" value="ECO:0007669"/>
    <property type="project" value="TreeGrafter"/>
</dbReference>
<proteinExistence type="inferred from homology"/>
<accession>A0A9D7E832</accession>
<reference evidence="4" key="1">
    <citation type="submission" date="2020-10" db="EMBL/GenBank/DDBJ databases">
        <title>Connecting structure to function with the recovery of over 1000 high-quality activated sludge metagenome-assembled genomes encoding full-length rRNA genes using long-read sequencing.</title>
        <authorList>
            <person name="Singleton C.M."/>
            <person name="Petriglieri F."/>
            <person name="Kristensen J.M."/>
            <person name="Kirkegaard R.H."/>
            <person name="Michaelsen T.Y."/>
            <person name="Andersen M.H."/>
            <person name="Karst S.M."/>
            <person name="Dueholm M.S."/>
            <person name="Nielsen P.H."/>
            <person name="Albertsen M."/>
        </authorList>
    </citation>
    <scope>NUCLEOTIDE SEQUENCE</scope>
    <source>
        <strain evidence="4">Bjer_18-Q3-R1-45_BAT3C.347</strain>
    </source>
</reference>
<dbReference type="Pfam" id="PF02113">
    <property type="entry name" value="Peptidase_S13"/>
    <property type="match status" value="1"/>
</dbReference>